<organism evidence="1 2">
    <name type="scientific">Rotaria socialis</name>
    <dbReference type="NCBI Taxonomy" id="392032"/>
    <lineage>
        <taxon>Eukaryota</taxon>
        <taxon>Metazoa</taxon>
        <taxon>Spiralia</taxon>
        <taxon>Gnathifera</taxon>
        <taxon>Rotifera</taxon>
        <taxon>Eurotatoria</taxon>
        <taxon>Bdelloidea</taxon>
        <taxon>Philodinida</taxon>
        <taxon>Philodinidae</taxon>
        <taxon>Rotaria</taxon>
    </lineage>
</organism>
<dbReference type="PANTHER" id="PTHR12039">
    <property type="entry name" value="NICOTINAMIDE MONONUCLEOTIDE ADENYLYLTRANSFERASE"/>
    <property type="match status" value="1"/>
</dbReference>
<dbReference type="InterPro" id="IPR051182">
    <property type="entry name" value="Euk_NMN_adenylyltrnsfrase"/>
</dbReference>
<dbReference type="SUPFAM" id="SSF52374">
    <property type="entry name" value="Nucleotidylyl transferase"/>
    <property type="match status" value="1"/>
</dbReference>
<gene>
    <name evidence="1" type="ORF">FME351_LOCUS12876</name>
</gene>
<dbReference type="PANTHER" id="PTHR12039:SF0">
    <property type="entry name" value="NICOTINAMIDE-NUCLEOTIDE ADENYLYLTRANSFERASE"/>
    <property type="match status" value="1"/>
</dbReference>
<comment type="caution">
    <text evidence="1">The sequence shown here is derived from an EMBL/GenBank/DDBJ whole genome shotgun (WGS) entry which is preliminary data.</text>
</comment>
<sequence length="242" mass="27722">MVPVSLAVMKSNGIHCCVLISTGSFNPVHHSHFSNLLNVQQHLENVQDPPWNVLAGYISPTHDLYVHSKLGDSAWIPADDHCRLCDQVIQNYEGAEVSSWITVARGESEWSAGFVDFPPVRENLRDFLNNTLVTQEKLLKYPLRVVYACSLDHFNRCPEIKRLTESTNMACAVVYRVGEDEEQIFEATRSPNIIYVPLLDQRHTLSNLSSTQIRKYFQNPNSATEPFIYPNVYEYMSRRFQT</sequence>
<dbReference type="AlphaFoldDB" id="A0A818DJ24"/>
<evidence type="ECO:0008006" key="3">
    <source>
        <dbReference type="Google" id="ProtNLM"/>
    </source>
</evidence>
<dbReference type="GO" id="GO:0009435">
    <property type="term" value="P:NAD+ biosynthetic process"/>
    <property type="evidence" value="ECO:0007669"/>
    <property type="project" value="TreeGrafter"/>
</dbReference>
<name>A0A818DJ24_9BILA</name>
<dbReference type="EMBL" id="CAJNYU010001519">
    <property type="protein sequence ID" value="CAF3443853.1"/>
    <property type="molecule type" value="Genomic_DNA"/>
</dbReference>
<accession>A0A818DJ24</accession>
<dbReference type="GO" id="GO:0000309">
    <property type="term" value="F:nicotinamide-nucleotide adenylyltransferase activity"/>
    <property type="evidence" value="ECO:0007669"/>
    <property type="project" value="TreeGrafter"/>
</dbReference>
<dbReference type="Gene3D" id="3.40.50.620">
    <property type="entry name" value="HUPs"/>
    <property type="match status" value="1"/>
</dbReference>
<reference evidence="1" key="1">
    <citation type="submission" date="2021-02" db="EMBL/GenBank/DDBJ databases">
        <authorList>
            <person name="Nowell W R."/>
        </authorList>
    </citation>
    <scope>NUCLEOTIDE SEQUENCE</scope>
</reference>
<dbReference type="InterPro" id="IPR014729">
    <property type="entry name" value="Rossmann-like_a/b/a_fold"/>
</dbReference>
<protein>
    <recommendedName>
        <fullName evidence="3">Cytidyltransferase-like domain-containing protein</fullName>
    </recommendedName>
</protein>
<dbReference type="GO" id="GO:0004515">
    <property type="term" value="F:nicotinate-nucleotide adenylyltransferase activity"/>
    <property type="evidence" value="ECO:0007669"/>
    <property type="project" value="TreeGrafter"/>
</dbReference>
<evidence type="ECO:0000313" key="2">
    <source>
        <dbReference type="Proteomes" id="UP000663869"/>
    </source>
</evidence>
<dbReference type="Proteomes" id="UP000663869">
    <property type="component" value="Unassembled WGS sequence"/>
</dbReference>
<evidence type="ECO:0000313" key="1">
    <source>
        <dbReference type="EMBL" id="CAF3443853.1"/>
    </source>
</evidence>
<proteinExistence type="predicted"/>